<dbReference type="InterPro" id="IPR029044">
    <property type="entry name" value="Nucleotide-diphossugar_trans"/>
</dbReference>
<evidence type="ECO:0000256" key="2">
    <source>
        <dbReference type="ARBA" id="ARBA00022475"/>
    </source>
</evidence>
<proteinExistence type="predicted"/>
<evidence type="ECO:0000313" key="7">
    <source>
        <dbReference type="EMBL" id="KAA3439621.1"/>
    </source>
</evidence>
<evidence type="ECO:0000256" key="1">
    <source>
        <dbReference type="ARBA" id="ARBA00004236"/>
    </source>
</evidence>
<comment type="subcellular location">
    <subcellularLocation>
        <location evidence="1">Cell membrane</location>
    </subcellularLocation>
</comment>
<keyword evidence="2" id="KW-1003">Cell membrane</keyword>
<feature type="transmembrane region" description="Helical" evidence="6">
    <location>
        <begin position="335"/>
        <end position="356"/>
    </location>
</feature>
<organism evidence="7 8">
    <name type="scientific">Rufibacter hautae</name>
    <dbReference type="NCBI Taxonomy" id="2595005"/>
    <lineage>
        <taxon>Bacteria</taxon>
        <taxon>Pseudomonadati</taxon>
        <taxon>Bacteroidota</taxon>
        <taxon>Cytophagia</taxon>
        <taxon>Cytophagales</taxon>
        <taxon>Hymenobacteraceae</taxon>
        <taxon>Rufibacter</taxon>
    </lineage>
</organism>
<dbReference type="OrthoDB" id="9800276at2"/>
<keyword evidence="5 6" id="KW-0472">Membrane</keyword>
<dbReference type="Pfam" id="PF13641">
    <property type="entry name" value="Glyco_tranf_2_3"/>
    <property type="match status" value="1"/>
</dbReference>
<dbReference type="GO" id="GO:0005886">
    <property type="term" value="C:plasma membrane"/>
    <property type="evidence" value="ECO:0007669"/>
    <property type="project" value="UniProtKB-SubCell"/>
</dbReference>
<dbReference type="SUPFAM" id="SSF53448">
    <property type="entry name" value="Nucleotide-diphospho-sugar transferases"/>
    <property type="match status" value="1"/>
</dbReference>
<dbReference type="RefSeq" id="WP_149089264.1">
    <property type="nucleotide sequence ID" value="NZ_VKKY01000001.1"/>
</dbReference>
<keyword evidence="3" id="KW-0328">Glycosyltransferase</keyword>
<comment type="caution">
    <text evidence="7">The sequence shown here is derived from an EMBL/GenBank/DDBJ whole genome shotgun (WGS) entry which is preliminary data.</text>
</comment>
<feature type="transmembrane region" description="Helical" evidence="6">
    <location>
        <begin position="303"/>
        <end position="323"/>
    </location>
</feature>
<feature type="transmembrane region" description="Helical" evidence="6">
    <location>
        <begin position="6"/>
        <end position="23"/>
    </location>
</feature>
<dbReference type="Gene3D" id="3.90.550.10">
    <property type="entry name" value="Spore Coat Polysaccharide Biosynthesis Protein SpsA, Chain A"/>
    <property type="match status" value="1"/>
</dbReference>
<dbReference type="EMBL" id="VKKY01000001">
    <property type="protein sequence ID" value="KAA3439621.1"/>
    <property type="molecule type" value="Genomic_DNA"/>
</dbReference>
<evidence type="ECO:0000256" key="5">
    <source>
        <dbReference type="ARBA" id="ARBA00023136"/>
    </source>
</evidence>
<feature type="transmembrane region" description="Helical" evidence="6">
    <location>
        <begin position="277"/>
        <end position="297"/>
    </location>
</feature>
<reference evidence="7 8" key="1">
    <citation type="submission" date="2019-07" db="EMBL/GenBank/DDBJ databases">
        <title>Rufibacter sp. nov., isolated from lake sediment.</title>
        <authorList>
            <person name="Qu J.-H."/>
        </authorList>
    </citation>
    <scope>NUCLEOTIDE SEQUENCE [LARGE SCALE GENOMIC DNA]</scope>
    <source>
        <strain evidence="7 8">NBS58-1</strain>
    </source>
</reference>
<keyword evidence="4 7" id="KW-0808">Transferase</keyword>
<gene>
    <name evidence="7" type="ORF">FOA19_02785</name>
</gene>
<dbReference type="AlphaFoldDB" id="A0A5B6TGV1"/>
<accession>A0A5B6TGV1</accession>
<evidence type="ECO:0000313" key="8">
    <source>
        <dbReference type="Proteomes" id="UP000324133"/>
    </source>
</evidence>
<evidence type="ECO:0000256" key="3">
    <source>
        <dbReference type="ARBA" id="ARBA00022676"/>
    </source>
</evidence>
<dbReference type="GO" id="GO:0016757">
    <property type="term" value="F:glycosyltransferase activity"/>
    <property type="evidence" value="ECO:0007669"/>
    <property type="project" value="UniProtKB-KW"/>
</dbReference>
<evidence type="ECO:0000256" key="6">
    <source>
        <dbReference type="SAM" id="Phobius"/>
    </source>
</evidence>
<evidence type="ECO:0000256" key="4">
    <source>
        <dbReference type="ARBA" id="ARBA00022679"/>
    </source>
</evidence>
<dbReference type="PANTHER" id="PTHR43646">
    <property type="entry name" value="GLYCOSYLTRANSFERASE"/>
    <property type="match status" value="1"/>
</dbReference>
<keyword evidence="8" id="KW-1185">Reference proteome</keyword>
<keyword evidence="6" id="KW-0812">Transmembrane</keyword>
<protein>
    <submittedName>
        <fullName evidence="7">Glycosyltransferase</fullName>
    </submittedName>
</protein>
<name>A0A5B6TGV1_9BACT</name>
<dbReference type="Proteomes" id="UP000324133">
    <property type="component" value="Unassembled WGS sequence"/>
</dbReference>
<dbReference type="CDD" id="cd06423">
    <property type="entry name" value="CESA_like"/>
    <property type="match status" value="1"/>
</dbReference>
<dbReference type="PANTHER" id="PTHR43646:SF2">
    <property type="entry name" value="GLYCOSYLTRANSFERASE 2-LIKE DOMAIN-CONTAINING PROTEIN"/>
    <property type="match status" value="1"/>
</dbReference>
<sequence length="380" mass="42866">MLLTGYALLITFAWVCASIYLLINSRRVKYLKNIAPRTGSREPQVAIIVAVKDEEAELEQALASICKIDYPNARILVINDRSTDRTPQILEKMMGENPAIAVRTVTELPPGWLGKNHALYQGYLHTTEEWMLFTDADVMYNRQALKKAMQYSQDNRLDHLTAMPEITSPSGLFRSVMSTFSIMLELRQRPWEVRNPKSDASIGIGAFNLVRRTAYEQAGTHKAFSLRPDDDLKLGEQIKAAGFRQDVVYGEQEISLKWYTSLPEFVRGLMKNTFSVANYHFPTALGMALATLLVFVLPPPLLLLAGPTGQFLAAVLLLSQVLLMQFKSGIRSKGWHALMIPFAGAMMVYILIASAVKTIRQGGIYWRDSFYPLEELKKQR</sequence>
<keyword evidence="6" id="KW-1133">Transmembrane helix</keyword>